<dbReference type="InterPro" id="IPR034085">
    <property type="entry name" value="TOG"/>
</dbReference>
<dbReference type="GO" id="GO:0051010">
    <property type="term" value="F:microtubule plus-end binding"/>
    <property type="evidence" value="ECO:0007669"/>
    <property type="project" value="InterPro"/>
</dbReference>
<dbReference type="PANTHER" id="PTHR12609">
    <property type="entry name" value="MICROTUBULE ASSOCIATED PROTEIN XMAP215"/>
    <property type="match status" value="1"/>
</dbReference>
<organism evidence="5">
    <name type="scientific">Anoplophora glabripennis</name>
    <name type="common">Asian longhorn beetle</name>
    <name type="synonym">Anoplophora nobilis</name>
    <dbReference type="NCBI Taxonomy" id="217634"/>
    <lineage>
        <taxon>Eukaryota</taxon>
        <taxon>Metazoa</taxon>
        <taxon>Ecdysozoa</taxon>
        <taxon>Arthropoda</taxon>
        <taxon>Hexapoda</taxon>
        <taxon>Insecta</taxon>
        <taxon>Pterygota</taxon>
        <taxon>Neoptera</taxon>
        <taxon>Endopterygota</taxon>
        <taxon>Coleoptera</taxon>
        <taxon>Polyphaga</taxon>
        <taxon>Cucujiformia</taxon>
        <taxon>Chrysomeloidea</taxon>
        <taxon>Cerambycidae</taxon>
        <taxon>Lamiinae</taxon>
        <taxon>Lamiini</taxon>
        <taxon>Anoplophora</taxon>
    </lineage>
</organism>
<dbReference type="SUPFAM" id="SSF48371">
    <property type="entry name" value="ARM repeat"/>
    <property type="match status" value="1"/>
</dbReference>
<evidence type="ECO:0000256" key="3">
    <source>
        <dbReference type="ARBA" id="ARBA00023212"/>
    </source>
</evidence>
<dbReference type="InterPro" id="IPR011989">
    <property type="entry name" value="ARM-like"/>
</dbReference>
<evidence type="ECO:0000313" key="5">
    <source>
        <dbReference type="EMBL" id="JAB61099.1"/>
    </source>
</evidence>
<dbReference type="GO" id="GO:0046785">
    <property type="term" value="P:microtubule polymerization"/>
    <property type="evidence" value="ECO:0007669"/>
    <property type="project" value="InterPro"/>
</dbReference>
<dbReference type="SMART" id="SM01349">
    <property type="entry name" value="TOG"/>
    <property type="match status" value="1"/>
</dbReference>
<dbReference type="Pfam" id="PF21041">
    <property type="entry name" value="XMAP215_CLASP_TOG"/>
    <property type="match status" value="1"/>
</dbReference>
<dbReference type="GO" id="GO:0030951">
    <property type="term" value="P:establishment or maintenance of microtubule cytoskeleton polarity"/>
    <property type="evidence" value="ECO:0007669"/>
    <property type="project" value="InterPro"/>
</dbReference>
<reference evidence="5" key="1">
    <citation type="submission" date="2013-07" db="EMBL/GenBank/DDBJ databases">
        <title>Midgut Transcriptome Profiling of Anoplphora glabripennis, a Lignocellulose Degrading, Wood-Boring Cerambycid.</title>
        <authorList>
            <person name="Scully E.D."/>
            <person name="Hoover K."/>
            <person name="Carlson J.E."/>
            <person name="Tien M."/>
            <person name="Geib S.M."/>
        </authorList>
    </citation>
    <scope>NUCLEOTIDE SEQUENCE</scope>
</reference>
<sequence length="273" mass="30509">MVVEMYRWIGAALRPQLQAANLQPVQITELETEFSKIEGQKASPTRYIRSQQEKQAKIAAETVQDNGEEDVEEDEVPQEIDPYELAAPVDILSKLPKDFCEKLEAKKWQERKEVLEILENLLKTPKLENGDYGDVVRALKKIVQKDSNVVCVALAGRCIASLATGLKKRFQTYAGFCVPALLEKFKEKKQNVVTALRDAIDAVYLTTTFETILEDVLEALNNKNPSVKIETSLFLARAFTKTSPATMNKKLLKAITAVLTKTINESGTISCVC</sequence>
<dbReference type="GO" id="GO:0007051">
    <property type="term" value="P:spindle organization"/>
    <property type="evidence" value="ECO:0007669"/>
    <property type="project" value="InterPro"/>
</dbReference>
<dbReference type="Gene3D" id="1.25.10.10">
    <property type="entry name" value="Leucine-rich Repeat Variant"/>
    <property type="match status" value="2"/>
</dbReference>
<dbReference type="InterPro" id="IPR045110">
    <property type="entry name" value="XMAP215"/>
</dbReference>
<dbReference type="EMBL" id="GALX01007367">
    <property type="protein sequence ID" value="JAB61099.1"/>
    <property type="molecule type" value="Transcribed_RNA"/>
</dbReference>
<proteinExistence type="predicted"/>
<keyword evidence="3" id="KW-0206">Cytoskeleton</keyword>
<evidence type="ECO:0000256" key="2">
    <source>
        <dbReference type="ARBA" id="ARBA00022490"/>
    </source>
</evidence>
<dbReference type="GO" id="GO:0061863">
    <property type="term" value="F:microtubule plus end polymerase"/>
    <property type="evidence" value="ECO:0007669"/>
    <property type="project" value="InterPro"/>
</dbReference>
<name>V5GAR1_ANOGL</name>
<dbReference type="InterPro" id="IPR016024">
    <property type="entry name" value="ARM-type_fold"/>
</dbReference>
<evidence type="ECO:0000259" key="4">
    <source>
        <dbReference type="SMART" id="SM01349"/>
    </source>
</evidence>
<accession>V5GAR1</accession>
<feature type="domain" description="TOG" evidence="4">
    <location>
        <begin position="84"/>
        <end position="273"/>
    </location>
</feature>
<gene>
    <name evidence="5" type="primary">CKAP5</name>
</gene>
<dbReference type="InterPro" id="IPR048491">
    <property type="entry name" value="XMAP215_CLASP_TOG"/>
</dbReference>
<comment type="subcellular location">
    <subcellularLocation>
        <location evidence="1">Cytoplasm</location>
        <location evidence="1">Cytoskeleton</location>
    </subcellularLocation>
</comment>
<dbReference type="GO" id="GO:0005856">
    <property type="term" value="C:cytoskeleton"/>
    <property type="evidence" value="ECO:0007669"/>
    <property type="project" value="UniProtKB-SubCell"/>
</dbReference>
<dbReference type="FunFam" id="1.25.10.10:FF:000019">
    <property type="entry name" value="Cytoskeleton-associated protein 5"/>
    <property type="match status" value="1"/>
</dbReference>
<keyword evidence="2" id="KW-0963">Cytoplasm</keyword>
<dbReference type="AlphaFoldDB" id="V5GAR1"/>
<evidence type="ECO:0000256" key="1">
    <source>
        <dbReference type="ARBA" id="ARBA00004245"/>
    </source>
</evidence>
<protein>
    <submittedName>
        <fullName evidence="5">Cytoskeleton-associated protein 5</fullName>
    </submittedName>
</protein>